<reference evidence="2 3" key="1">
    <citation type="submission" date="2014-04" db="EMBL/GenBank/DDBJ databases">
        <title>Genome evolution of avian class.</title>
        <authorList>
            <person name="Zhang G."/>
            <person name="Li C."/>
        </authorList>
    </citation>
    <scope>NUCLEOTIDE SEQUENCE [LARGE SCALE GENOMIC DNA]</scope>
    <source>
        <strain evidence="2">BGI_N323</strain>
    </source>
</reference>
<dbReference type="PANTHER" id="PTHR11590">
    <property type="entry name" value="PROTEIN-GLUTAMINE GAMMA-GLUTAMYLTRANSFERASE"/>
    <property type="match status" value="1"/>
</dbReference>
<dbReference type="InterPro" id="IPR038765">
    <property type="entry name" value="Papain-like_cys_pep_sf"/>
</dbReference>
<organism evidence="2 3">
    <name type="scientific">Cathartes aura</name>
    <name type="common">Turkey vulture</name>
    <name type="synonym">Vultur aura</name>
    <dbReference type="NCBI Taxonomy" id="43455"/>
    <lineage>
        <taxon>Eukaryota</taxon>
        <taxon>Metazoa</taxon>
        <taxon>Chordata</taxon>
        <taxon>Craniata</taxon>
        <taxon>Vertebrata</taxon>
        <taxon>Euteleostomi</taxon>
        <taxon>Archelosauria</taxon>
        <taxon>Archosauria</taxon>
        <taxon>Dinosauria</taxon>
        <taxon>Saurischia</taxon>
        <taxon>Theropoda</taxon>
        <taxon>Coelurosauria</taxon>
        <taxon>Aves</taxon>
        <taxon>Neognathae</taxon>
        <taxon>Neoaves</taxon>
        <taxon>Telluraves</taxon>
        <taxon>Accipitrimorphae</taxon>
        <taxon>Accipitriformes</taxon>
        <taxon>Cathartidae</taxon>
        <taxon>Cathartes</taxon>
    </lineage>
</organism>
<dbReference type="GO" id="GO:0003810">
    <property type="term" value="F:protein-glutamine gamma-glutamyltransferase activity"/>
    <property type="evidence" value="ECO:0007669"/>
    <property type="project" value="TreeGrafter"/>
</dbReference>
<evidence type="ECO:0000259" key="1">
    <source>
        <dbReference type="SMART" id="SM00460"/>
    </source>
</evidence>
<dbReference type="Gene3D" id="3.90.260.10">
    <property type="entry name" value="Transglutaminase-like"/>
    <property type="match status" value="1"/>
</dbReference>
<sequence>VMRCLGIPSRVVTNYHSAHDTNGNLVIDRYLNETGEEDRRSRDMIWNFHCWMESWMARPDLAPGYDGWQGLDPTPQEKSEGVFCCGPAPVRAIKEGDLQLKYDIPFVFAEVNADVVYWVVQRDGSQKKSTHSSVVGKNISTKSVGRDSREDITHTYKYPEEKSVPLRILYEQYGESLTQDNLIKVVAL</sequence>
<dbReference type="GO" id="GO:0005739">
    <property type="term" value="C:mitochondrion"/>
    <property type="evidence" value="ECO:0007669"/>
    <property type="project" value="TreeGrafter"/>
</dbReference>
<proteinExistence type="predicted"/>
<feature type="domain" description="Transglutaminase-like" evidence="1">
    <location>
        <begin position="1"/>
        <end position="75"/>
    </location>
</feature>
<gene>
    <name evidence="2" type="ORF">N323_04351</name>
</gene>
<dbReference type="Proteomes" id="UP000053745">
    <property type="component" value="Unassembled WGS sequence"/>
</dbReference>
<dbReference type="InterPro" id="IPR036985">
    <property type="entry name" value="Transglutaminase-like_sf"/>
</dbReference>
<accession>A0A091LJM5</accession>
<keyword evidence="3" id="KW-1185">Reference proteome</keyword>
<dbReference type="OrthoDB" id="437511at2759"/>
<dbReference type="EMBL" id="KL324709">
    <property type="protein sequence ID" value="KFP55925.1"/>
    <property type="molecule type" value="Genomic_DNA"/>
</dbReference>
<evidence type="ECO:0000313" key="2">
    <source>
        <dbReference type="EMBL" id="KFP55925.1"/>
    </source>
</evidence>
<dbReference type="InterPro" id="IPR002931">
    <property type="entry name" value="Transglutaminase-like"/>
</dbReference>
<feature type="non-terminal residue" evidence="2">
    <location>
        <position position="1"/>
    </location>
</feature>
<protein>
    <submittedName>
        <fullName evidence="2">Protein-glutamine gamma-glutamyltransferase 2</fullName>
    </submittedName>
</protein>
<dbReference type="SMART" id="SM00460">
    <property type="entry name" value="TGc"/>
    <property type="match status" value="1"/>
</dbReference>
<dbReference type="PANTHER" id="PTHR11590:SF6">
    <property type="entry name" value="PROTEIN-GLUTAMINE GAMMA-GLUTAMYLTRANSFERASE 2"/>
    <property type="match status" value="1"/>
</dbReference>
<evidence type="ECO:0000313" key="3">
    <source>
        <dbReference type="Proteomes" id="UP000053745"/>
    </source>
</evidence>
<dbReference type="InterPro" id="IPR050779">
    <property type="entry name" value="Transglutaminase"/>
</dbReference>
<name>A0A091LJM5_CATAU</name>
<feature type="non-terminal residue" evidence="2">
    <location>
        <position position="188"/>
    </location>
</feature>
<dbReference type="AlphaFoldDB" id="A0A091LJM5"/>
<dbReference type="SUPFAM" id="SSF54001">
    <property type="entry name" value="Cysteine proteinases"/>
    <property type="match status" value="1"/>
</dbReference>
<dbReference type="Pfam" id="PF01841">
    <property type="entry name" value="Transglut_core"/>
    <property type="match status" value="1"/>
</dbReference>
<keyword evidence="2" id="KW-0808">Transferase</keyword>